<evidence type="ECO:0000313" key="1">
    <source>
        <dbReference type="EMBL" id="AIA61127.1"/>
    </source>
</evidence>
<keyword evidence="1" id="KW-0804">Transcription</keyword>
<protein>
    <submittedName>
        <fullName evidence="1">DNA-directed RNA polymerase omega chain</fullName>
    </submittedName>
</protein>
<dbReference type="AlphaFoldDB" id="A0A060AE81"/>
<keyword evidence="1" id="KW-0934">Plastid</keyword>
<name>A0A060AE81_9RHOD</name>
<sequence length="50" mass="5887">MKLLNQMELLLSTCINRYQLTREIAEYAKRTPSPNAVILAIWLIAKNRRK</sequence>
<dbReference type="EMBL" id="KJ569775">
    <property type="protein sequence ID" value="AIA61127.1"/>
    <property type="molecule type" value="Genomic_DNA"/>
</dbReference>
<dbReference type="GO" id="GO:0000428">
    <property type="term" value="C:DNA-directed RNA polymerase complex"/>
    <property type="evidence" value="ECO:0007669"/>
    <property type="project" value="UniProtKB-KW"/>
</dbReference>
<geneLocation type="chloroplast" evidence="1"/>
<organism evidence="1">
    <name type="scientific">Cyanidiaceae sp. MX-AZ01</name>
    <dbReference type="NCBI Taxonomy" id="1503164"/>
    <lineage>
        <taxon>Eukaryota</taxon>
        <taxon>Rhodophyta</taxon>
        <taxon>Bangiophyceae</taxon>
        <taxon>Cyanidiales</taxon>
        <taxon>Cyanidiaceae</taxon>
    </lineage>
</organism>
<keyword evidence="1" id="KW-0150">Chloroplast</keyword>
<reference evidence="1" key="1">
    <citation type="submission" date="2014-03" db="EMBL/GenBank/DDBJ databases">
        <title>Metagenomic reconstruction of the complete chloroplast and mitochondrial genomes of a novel unicellular red alga from the Cyanidiaceae family.</title>
        <authorList>
            <person name="Servin-Garciduenas L.E."/>
            <person name="Martinez-Romero E."/>
        </authorList>
    </citation>
    <scope>NUCLEOTIDE SEQUENCE</scope>
    <source>
        <strain evidence="1">MX-AZ01</strain>
    </source>
</reference>
<keyword evidence="1" id="KW-0240">DNA-directed RNA polymerase</keyword>
<accession>A0A060AE81</accession>
<proteinExistence type="predicted"/>
<gene>
    <name evidence="1" type="primary">rpoZ</name>
</gene>